<evidence type="ECO:0000313" key="2">
    <source>
        <dbReference type="EMBL" id="KAK9402518.1"/>
    </source>
</evidence>
<evidence type="ECO:0000256" key="1">
    <source>
        <dbReference type="SAM" id="Phobius"/>
    </source>
</evidence>
<sequence length="152" mass="16969">MLENGSLRNCSGLGGRTPFAFPLPQRGEEDREAAADPRPRWVVTVLSSVLIFTTIVDVVGSLLVVVSVLKNRKLRNAGEREKEPDTRARARPHTYPPPLGRIMWLRVPPRTRNVCEGGNGVGEDARRRLFHDFVALLLRCKRPVPPTAQRGN</sequence>
<comment type="caution">
    <text evidence="2">The sequence shown here is derived from an EMBL/GenBank/DDBJ whole genome shotgun (WGS) entry which is preliminary data.</text>
</comment>
<protein>
    <submittedName>
        <fullName evidence="2">Melatonin receptor type 1B</fullName>
    </submittedName>
</protein>
<reference evidence="2 3" key="1">
    <citation type="journal article" date="2024" name="Proc. Natl. Acad. Sci. U.S.A.">
        <title>The genetic regulatory architecture and epigenomic basis for age-related changes in rattlesnake venom.</title>
        <authorList>
            <person name="Hogan M.P."/>
            <person name="Holding M.L."/>
            <person name="Nystrom G.S."/>
            <person name="Colston T.J."/>
            <person name="Bartlett D.A."/>
            <person name="Mason A.J."/>
            <person name="Ellsworth S.A."/>
            <person name="Rautsaw R.M."/>
            <person name="Lawrence K.C."/>
            <person name="Strickland J.L."/>
            <person name="He B."/>
            <person name="Fraser P."/>
            <person name="Margres M.J."/>
            <person name="Gilbert D.M."/>
            <person name="Gibbs H.L."/>
            <person name="Parkinson C.L."/>
            <person name="Rokyta D.R."/>
        </authorList>
    </citation>
    <scope>NUCLEOTIDE SEQUENCE [LARGE SCALE GENOMIC DNA]</scope>
    <source>
        <strain evidence="2">DRR0105</strain>
    </source>
</reference>
<dbReference type="Proteomes" id="UP001474421">
    <property type="component" value="Unassembled WGS sequence"/>
</dbReference>
<dbReference type="AlphaFoldDB" id="A0AAW1BKL0"/>
<keyword evidence="1" id="KW-1133">Transmembrane helix</keyword>
<feature type="transmembrane region" description="Helical" evidence="1">
    <location>
        <begin position="41"/>
        <end position="66"/>
    </location>
</feature>
<proteinExistence type="predicted"/>
<organism evidence="2 3">
    <name type="scientific">Crotalus adamanteus</name>
    <name type="common">Eastern diamondback rattlesnake</name>
    <dbReference type="NCBI Taxonomy" id="8729"/>
    <lineage>
        <taxon>Eukaryota</taxon>
        <taxon>Metazoa</taxon>
        <taxon>Chordata</taxon>
        <taxon>Craniata</taxon>
        <taxon>Vertebrata</taxon>
        <taxon>Euteleostomi</taxon>
        <taxon>Lepidosauria</taxon>
        <taxon>Squamata</taxon>
        <taxon>Bifurcata</taxon>
        <taxon>Unidentata</taxon>
        <taxon>Episquamata</taxon>
        <taxon>Toxicofera</taxon>
        <taxon>Serpentes</taxon>
        <taxon>Colubroidea</taxon>
        <taxon>Viperidae</taxon>
        <taxon>Crotalinae</taxon>
        <taxon>Crotalus</taxon>
    </lineage>
</organism>
<keyword evidence="3" id="KW-1185">Reference proteome</keyword>
<keyword evidence="2" id="KW-0675">Receptor</keyword>
<keyword evidence="1" id="KW-0812">Transmembrane</keyword>
<gene>
    <name evidence="2" type="ORF">NXF25_010874</name>
</gene>
<name>A0AAW1BKL0_CROAD</name>
<accession>A0AAW1BKL0</accession>
<dbReference type="EMBL" id="JAOTOJ010000004">
    <property type="protein sequence ID" value="KAK9402518.1"/>
    <property type="molecule type" value="Genomic_DNA"/>
</dbReference>
<evidence type="ECO:0000313" key="3">
    <source>
        <dbReference type="Proteomes" id="UP001474421"/>
    </source>
</evidence>
<keyword evidence="1" id="KW-0472">Membrane</keyword>